<dbReference type="Pfam" id="PF11213">
    <property type="entry name" value="DUF3006"/>
    <property type="match status" value="1"/>
</dbReference>
<dbReference type="Proteomes" id="UP000046155">
    <property type="component" value="Unassembled WGS sequence"/>
</dbReference>
<dbReference type="RefSeq" id="WP_332306902.1">
    <property type="nucleotide sequence ID" value="NZ_CDRZ01000086.1"/>
</dbReference>
<protein>
    <submittedName>
        <fullName evidence="1">Uncharacterized protein</fullName>
    </submittedName>
</protein>
<organism evidence="1 2">
    <name type="scientific">Syntrophaceticus schinkii</name>
    <dbReference type="NCBI Taxonomy" id="499207"/>
    <lineage>
        <taxon>Bacteria</taxon>
        <taxon>Bacillati</taxon>
        <taxon>Bacillota</taxon>
        <taxon>Clostridia</taxon>
        <taxon>Thermoanaerobacterales</taxon>
        <taxon>Thermoanaerobacterales Family III. Incertae Sedis</taxon>
        <taxon>Syntrophaceticus</taxon>
    </lineage>
</organism>
<dbReference type="Gene3D" id="6.20.120.50">
    <property type="match status" value="1"/>
</dbReference>
<evidence type="ECO:0000313" key="1">
    <source>
        <dbReference type="EMBL" id="CEO88331.1"/>
    </source>
</evidence>
<dbReference type="AlphaFoldDB" id="A0A0B7MK78"/>
<sequence length="69" mass="7988">MIAILIIDRFEGDWVVVEFEGGIFNIPKALFPQQVREGDVVKINIIVDEEATKNRKKRVEQLADELFED</sequence>
<accession>A0A0B7MK78</accession>
<evidence type="ECO:0000313" key="2">
    <source>
        <dbReference type="Proteomes" id="UP000046155"/>
    </source>
</evidence>
<reference evidence="2" key="1">
    <citation type="submission" date="2015-01" db="EMBL/GenBank/DDBJ databases">
        <authorList>
            <person name="Manzoor Shahid"/>
            <person name="Zubair Saima"/>
        </authorList>
    </citation>
    <scope>NUCLEOTIDE SEQUENCE [LARGE SCALE GENOMIC DNA]</scope>
    <source>
        <strain evidence="2">Sp3</strain>
    </source>
</reference>
<gene>
    <name evidence="1" type="ORF">SSCH_1760005</name>
</gene>
<dbReference type="InterPro" id="IPR021377">
    <property type="entry name" value="DUF3006"/>
</dbReference>
<proteinExistence type="predicted"/>
<keyword evidence="2" id="KW-1185">Reference proteome</keyword>
<name>A0A0B7MK78_9FIRM</name>
<dbReference type="EMBL" id="CDRZ01000086">
    <property type="protein sequence ID" value="CEO88331.1"/>
    <property type="molecule type" value="Genomic_DNA"/>
</dbReference>